<dbReference type="EMBL" id="JACASE010000016">
    <property type="protein sequence ID" value="KAF6401417.1"/>
    <property type="molecule type" value="Genomic_DNA"/>
</dbReference>
<accession>A0A7J8BRG6</accession>
<sequence>MGSDALSVKGGSESGAVRAKMLLPRKLFLEEARSLPISGVVLGRQGCPGVRTTWMPWEPEAPCPKLMGKESSSNHLWSKPQSSLRAHSPQLCLTVWGTLPWGPIRHSGGTTLGWGEGGPQCMLVTIKQQRGFEIFRTK</sequence>
<evidence type="ECO:0000313" key="2">
    <source>
        <dbReference type="Proteomes" id="UP000593571"/>
    </source>
</evidence>
<dbReference type="AlphaFoldDB" id="A0A7J8BRG6"/>
<comment type="caution">
    <text evidence="1">The sequence shown here is derived from an EMBL/GenBank/DDBJ whole genome shotgun (WGS) entry which is preliminary data.</text>
</comment>
<gene>
    <name evidence="1" type="ORF">HJG63_009524</name>
</gene>
<proteinExistence type="predicted"/>
<dbReference type="Proteomes" id="UP000593571">
    <property type="component" value="Unassembled WGS sequence"/>
</dbReference>
<reference evidence="1 2" key="1">
    <citation type="journal article" date="2020" name="Nature">
        <title>Six reference-quality genomes reveal evolution of bat adaptations.</title>
        <authorList>
            <person name="Jebb D."/>
            <person name="Huang Z."/>
            <person name="Pippel M."/>
            <person name="Hughes G.M."/>
            <person name="Lavrichenko K."/>
            <person name="Devanna P."/>
            <person name="Winkler S."/>
            <person name="Jermiin L.S."/>
            <person name="Skirmuntt E.C."/>
            <person name="Katzourakis A."/>
            <person name="Burkitt-Gray L."/>
            <person name="Ray D.A."/>
            <person name="Sullivan K.A.M."/>
            <person name="Roscito J.G."/>
            <person name="Kirilenko B.M."/>
            <person name="Davalos L.M."/>
            <person name="Corthals A.P."/>
            <person name="Power M.L."/>
            <person name="Jones G."/>
            <person name="Ransome R.D."/>
            <person name="Dechmann D.K.N."/>
            <person name="Locatelli A.G."/>
            <person name="Puechmaille S.J."/>
            <person name="Fedrigo O."/>
            <person name="Jarvis E.D."/>
            <person name="Hiller M."/>
            <person name="Vernes S.C."/>
            <person name="Myers E.W."/>
            <person name="Teeling E.C."/>
        </authorList>
    </citation>
    <scope>NUCLEOTIDE SEQUENCE [LARGE SCALE GENOMIC DNA]</scope>
    <source>
        <strain evidence="1">MRouAeg1</strain>
        <tissue evidence="1">Muscle</tissue>
    </source>
</reference>
<protein>
    <submittedName>
        <fullName evidence="1">Uncharacterized protein</fullName>
    </submittedName>
</protein>
<name>A0A7J8BRG6_ROUAE</name>
<evidence type="ECO:0000313" key="1">
    <source>
        <dbReference type="EMBL" id="KAF6401417.1"/>
    </source>
</evidence>
<organism evidence="1 2">
    <name type="scientific">Rousettus aegyptiacus</name>
    <name type="common">Egyptian fruit bat</name>
    <name type="synonym">Pteropus aegyptiacus</name>
    <dbReference type="NCBI Taxonomy" id="9407"/>
    <lineage>
        <taxon>Eukaryota</taxon>
        <taxon>Metazoa</taxon>
        <taxon>Chordata</taxon>
        <taxon>Craniata</taxon>
        <taxon>Vertebrata</taxon>
        <taxon>Euteleostomi</taxon>
        <taxon>Mammalia</taxon>
        <taxon>Eutheria</taxon>
        <taxon>Laurasiatheria</taxon>
        <taxon>Chiroptera</taxon>
        <taxon>Yinpterochiroptera</taxon>
        <taxon>Pteropodoidea</taxon>
        <taxon>Pteropodidae</taxon>
        <taxon>Rousettinae</taxon>
        <taxon>Rousettus</taxon>
    </lineage>
</organism>
<keyword evidence="2" id="KW-1185">Reference proteome</keyword>